<dbReference type="CDD" id="cd06587">
    <property type="entry name" value="VOC"/>
    <property type="match status" value="1"/>
</dbReference>
<dbReference type="STRING" id="1221500.ABE65_011665"/>
<dbReference type="RefSeq" id="WP_066395017.1">
    <property type="nucleotide sequence ID" value="NZ_CP015378.1"/>
</dbReference>
<gene>
    <name evidence="1" type="ORF">ABE65_011665</name>
</gene>
<keyword evidence="1" id="KW-0560">Oxidoreductase</keyword>
<organism evidence="1 2">
    <name type="scientific">Fictibacillus phosphorivorans</name>
    <dbReference type="NCBI Taxonomy" id="1221500"/>
    <lineage>
        <taxon>Bacteria</taxon>
        <taxon>Bacillati</taxon>
        <taxon>Bacillota</taxon>
        <taxon>Bacilli</taxon>
        <taxon>Bacillales</taxon>
        <taxon>Fictibacillaceae</taxon>
        <taxon>Fictibacillus</taxon>
    </lineage>
</organism>
<sequence length="133" mass="15475">MIFEMTYQVRVSDFSKGLRWYKALLNKEPDFTPHEGFAEWELIPGCWLQVSEGAPSEGSGPIRLGVLSIENERNRMIKELNVASFEIFTREEVPVKWATFNDPWGNRLGFFEYTNKDDEAKRINTILGRKLEV</sequence>
<dbReference type="EMBL" id="CP015378">
    <property type="protein sequence ID" value="ANC77423.1"/>
    <property type="molecule type" value="Genomic_DNA"/>
</dbReference>
<dbReference type="AlphaFoldDB" id="A0A160IMD6"/>
<dbReference type="Proteomes" id="UP000076623">
    <property type="component" value="Chromosome"/>
</dbReference>
<keyword evidence="1" id="KW-0503">Monooxygenase</keyword>
<dbReference type="Gene3D" id="3.10.180.10">
    <property type="entry name" value="2,3-Dihydroxybiphenyl 1,2-Dioxygenase, domain 1"/>
    <property type="match status" value="1"/>
</dbReference>
<dbReference type="InterPro" id="IPR029068">
    <property type="entry name" value="Glyas_Bleomycin-R_OHBP_Dase"/>
</dbReference>
<accession>A0A160IMD6</accession>
<dbReference type="SUPFAM" id="SSF54593">
    <property type="entry name" value="Glyoxalase/Bleomycin resistance protein/Dihydroxybiphenyl dioxygenase"/>
    <property type="match status" value="1"/>
</dbReference>
<reference evidence="1 2" key="1">
    <citation type="submission" date="2016-04" db="EMBL/GenBank/DDBJ databases">
        <title>Complete genome sequence of Fictibacillus phosphorivorans G25-29, a strain toxic to nematodes.</title>
        <authorList>
            <person name="Zheng Z."/>
        </authorList>
    </citation>
    <scope>NUCLEOTIDE SEQUENCE [LARGE SCALE GENOMIC DNA]</scope>
    <source>
        <strain evidence="1 2">G25-29</strain>
    </source>
</reference>
<protein>
    <submittedName>
        <fullName evidence="1">Ornithine monooxygenase</fullName>
    </submittedName>
</protein>
<dbReference type="KEGG" id="fpn:ABE65_011665"/>
<dbReference type="GO" id="GO:0004497">
    <property type="term" value="F:monooxygenase activity"/>
    <property type="evidence" value="ECO:0007669"/>
    <property type="project" value="UniProtKB-KW"/>
</dbReference>
<evidence type="ECO:0000313" key="1">
    <source>
        <dbReference type="EMBL" id="ANC77423.1"/>
    </source>
</evidence>
<name>A0A160IMD6_9BACL</name>
<evidence type="ECO:0000313" key="2">
    <source>
        <dbReference type="Proteomes" id="UP000076623"/>
    </source>
</evidence>
<proteinExistence type="predicted"/>
<keyword evidence="2" id="KW-1185">Reference proteome</keyword>